<dbReference type="EMBL" id="QJKJ01006374">
    <property type="protein sequence ID" value="RDX86925.1"/>
    <property type="molecule type" value="Genomic_DNA"/>
</dbReference>
<sequence length="427" mass="49625">MTRMMKYDDDVMIEMEAMLEEAEAPVSNECCIYRVPFHTRILNEDAYTPSVVSIGPFHHNRHPRLATMERHKLIYCKAFLQRTQTSLTTWIRYIQGVEPEFRRCYSDTLEFTKEELVKIIFVDSGFIFELFWILFYVDEHEPGNDRFLLTPWLSTSIRLDLLLLENQLPFFLLRTLFNLSCTSTSLAGNNNIPTFLQLTLRFFDYYKRSELNFDNISIRHFTDLTRSFHLQYPQQRRKPNLVEHLPSATELSEAGVRFKGNTDSHRCLLDLKFSGGVLEIPQLFVEDGTEVLFRNMVALEQCHYPRDSYITDYVAVMDFLINTSRDVDILVRKGVLVNWLGDTHSVANMFNGLCKNITPANVSSDYVTLCKSLNDFCRNPLHKLKSTLRRDYCHTPWKTAASIAGILIINLVLHSITPQSSVVQDMI</sequence>
<dbReference type="Pfam" id="PF03140">
    <property type="entry name" value="DUF247"/>
    <property type="match status" value="1"/>
</dbReference>
<dbReference type="AlphaFoldDB" id="A0A371G8S5"/>
<feature type="non-terminal residue" evidence="1">
    <location>
        <position position="1"/>
    </location>
</feature>
<reference evidence="1" key="1">
    <citation type="submission" date="2018-05" db="EMBL/GenBank/DDBJ databases">
        <title>Draft genome of Mucuna pruriens seed.</title>
        <authorList>
            <person name="Nnadi N.E."/>
            <person name="Vos R."/>
            <person name="Hasami M.H."/>
            <person name="Devisetty U.K."/>
            <person name="Aguiy J.C."/>
        </authorList>
    </citation>
    <scope>NUCLEOTIDE SEQUENCE [LARGE SCALE GENOMIC DNA]</scope>
    <source>
        <strain evidence="1">JCA_2017</strain>
    </source>
</reference>
<comment type="caution">
    <text evidence="1">The sequence shown here is derived from an EMBL/GenBank/DDBJ whole genome shotgun (WGS) entry which is preliminary data.</text>
</comment>
<dbReference type="Proteomes" id="UP000257109">
    <property type="component" value="Unassembled WGS sequence"/>
</dbReference>
<organism evidence="1 2">
    <name type="scientific">Mucuna pruriens</name>
    <name type="common">Velvet bean</name>
    <name type="synonym">Dolichos pruriens</name>
    <dbReference type="NCBI Taxonomy" id="157652"/>
    <lineage>
        <taxon>Eukaryota</taxon>
        <taxon>Viridiplantae</taxon>
        <taxon>Streptophyta</taxon>
        <taxon>Embryophyta</taxon>
        <taxon>Tracheophyta</taxon>
        <taxon>Spermatophyta</taxon>
        <taxon>Magnoliopsida</taxon>
        <taxon>eudicotyledons</taxon>
        <taxon>Gunneridae</taxon>
        <taxon>Pentapetalae</taxon>
        <taxon>rosids</taxon>
        <taxon>fabids</taxon>
        <taxon>Fabales</taxon>
        <taxon>Fabaceae</taxon>
        <taxon>Papilionoideae</taxon>
        <taxon>50 kb inversion clade</taxon>
        <taxon>NPAAA clade</taxon>
        <taxon>indigoferoid/millettioid clade</taxon>
        <taxon>Phaseoleae</taxon>
        <taxon>Mucuna</taxon>
    </lineage>
</organism>
<accession>A0A371G8S5</accession>
<dbReference type="PANTHER" id="PTHR31170">
    <property type="entry name" value="BNAC04G53230D PROTEIN"/>
    <property type="match status" value="1"/>
</dbReference>
<proteinExistence type="predicted"/>
<dbReference type="InterPro" id="IPR004158">
    <property type="entry name" value="DUF247_pln"/>
</dbReference>
<name>A0A371G8S5_MUCPR</name>
<gene>
    <name evidence="1" type="ORF">CR513_31674</name>
</gene>
<dbReference type="STRING" id="157652.A0A371G8S5"/>
<evidence type="ECO:0000313" key="2">
    <source>
        <dbReference type="Proteomes" id="UP000257109"/>
    </source>
</evidence>
<dbReference type="OrthoDB" id="672127at2759"/>
<protein>
    <submittedName>
        <fullName evidence="1">UPF0481 protein</fullName>
    </submittedName>
</protein>
<keyword evidence="2" id="KW-1185">Reference proteome</keyword>
<dbReference type="PANTHER" id="PTHR31170:SF23">
    <property type="match status" value="1"/>
</dbReference>
<evidence type="ECO:0000313" key="1">
    <source>
        <dbReference type="EMBL" id="RDX86925.1"/>
    </source>
</evidence>